<protein>
    <recommendedName>
        <fullName evidence="3">Tc1-like transposase DDE domain-containing protein</fullName>
    </recommendedName>
</protein>
<dbReference type="InterPro" id="IPR036397">
    <property type="entry name" value="RNaseH_sf"/>
</dbReference>
<dbReference type="Gene3D" id="3.30.420.10">
    <property type="entry name" value="Ribonuclease H-like superfamily/Ribonuclease H"/>
    <property type="match status" value="1"/>
</dbReference>
<evidence type="ECO:0000313" key="2">
    <source>
        <dbReference type="Proteomes" id="UP000076738"/>
    </source>
</evidence>
<feature type="non-terminal residue" evidence="1">
    <location>
        <position position="1"/>
    </location>
</feature>
<accession>A0A167RVU7</accession>
<organism evidence="1 2">
    <name type="scientific">Calocera viscosa (strain TUFC12733)</name>
    <dbReference type="NCBI Taxonomy" id="1330018"/>
    <lineage>
        <taxon>Eukaryota</taxon>
        <taxon>Fungi</taxon>
        <taxon>Dikarya</taxon>
        <taxon>Basidiomycota</taxon>
        <taxon>Agaricomycotina</taxon>
        <taxon>Dacrymycetes</taxon>
        <taxon>Dacrymycetales</taxon>
        <taxon>Dacrymycetaceae</taxon>
        <taxon>Calocera</taxon>
    </lineage>
</organism>
<keyword evidence="2" id="KW-1185">Reference proteome</keyword>
<reference evidence="1 2" key="1">
    <citation type="journal article" date="2016" name="Mol. Biol. Evol.">
        <title>Comparative Genomics of Early-Diverging Mushroom-Forming Fungi Provides Insights into the Origins of Lignocellulose Decay Capabilities.</title>
        <authorList>
            <person name="Nagy L.G."/>
            <person name="Riley R."/>
            <person name="Tritt A."/>
            <person name="Adam C."/>
            <person name="Daum C."/>
            <person name="Floudas D."/>
            <person name="Sun H."/>
            <person name="Yadav J.S."/>
            <person name="Pangilinan J."/>
            <person name="Larsson K.H."/>
            <person name="Matsuura K."/>
            <person name="Barry K."/>
            <person name="Labutti K."/>
            <person name="Kuo R."/>
            <person name="Ohm R.A."/>
            <person name="Bhattacharya S.S."/>
            <person name="Shirouzu T."/>
            <person name="Yoshinaga Y."/>
            <person name="Martin F.M."/>
            <person name="Grigoriev I.V."/>
            <person name="Hibbett D.S."/>
        </authorList>
    </citation>
    <scope>NUCLEOTIDE SEQUENCE [LARGE SCALE GENOMIC DNA]</scope>
    <source>
        <strain evidence="1 2">TUFC12733</strain>
    </source>
</reference>
<dbReference type="STRING" id="1330018.A0A167RVU7"/>
<evidence type="ECO:0000313" key="1">
    <source>
        <dbReference type="EMBL" id="KZP01336.1"/>
    </source>
</evidence>
<dbReference type="GO" id="GO:0003676">
    <property type="term" value="F:nucleic acid binding"/>
    <property type="evidence" value="ECO:0007669"/>
    <property type="project" value="InterPro"/>
</dbReference>
<name>A0A167RVU7_CALVF</name>
<proteinExistence type="predicted"/>
<dbReference type="EMBL" id="KV417267">
    <property type="protein sequence ID" value="KZP01336.1"/>
    <property type="molecule type" value="Genomic_DNA"/>
</dbReference>
<dbReference type="AlphaFoldDB" id="A0A167RVU7"/>
<evidence type="ECO:0008006" key="3">
    <source>
        <dbReference type="Google" id="ProtNLM"/>
    </source>
</evidence>
<sequence>YTVILDAAYRGTVQEDHGLQNHQVYLQQDNTPIHKTRFTLHHFELEGIDFLPWPAYSPDMNIIENAGHELDCHNLLPTNVNQLWEALQEEWDGLSISYVQSLYASRPHRLTDLVEAKGSYTKH</sequence>
<gene>
    <name evidence="1" type="ORF">CALVIDRAFT_474998</name>
</gene>
<dbReference type="OrthoDB" id="3226274at2759"/>
<dbReference type="Proteomes" id="UP000076738">
    <property type="component" value="Unassembled WGS sequence"/>
</dbReference>